<dbReference type="Gene3D" id="3.40.1780.10">
    <property type="entry name" value="QueA-like"/>
    <property type="match status" value="2"/>
</dbReference>
<dbReference type="InterPro" id="IPR042118">
    <property type="entry name" value="QueA_dom1"/>
</dbReference>
<gene>
    <name evidence="5" type="ORF">EV199_2690</name>
</gene>
<keyword evidence="3" id="KW-0949">S-adenosyl-L-methionine</keyword>
<dbReference type="EMBL" id="SGXA01000002">
    <property type="protein sequence ID" value="RZS70795.1"/>
    <property type="molecule type" value="Genomic_DNA"/>
</dbReference>
<dbReference type="Proteomes" id="UP000293874">
    <property type="component" value="Unassembled WGS sequence"/>
</dbReference>
<sequence>MWISCGFTGKTCAYPVHRRCYLFKIKGSELYRFPLWNRKNGNLNLMGLGGVFGKREKSGGKVGGIAGCRQRLRLTFARMHPKEIAIKDFTYDLPEELIAKYPLPNRDASRLLIWQEETISEDIYRNLDQYLPSNSLLVFNNTRVVAARLLFQKITGATIEIFCLEPHAKYPDITTAMSTRGSVTWMCLVGGVSKWKPGNILEKKIPHGSTELKLHAAYIEKIKDSFAIELSWNEPDLSFAEVLHLAGVMPLPPYIKRKAEQTDEDRYQTIYAKHEGSVAAPTAGLHFTDTIFQKLDARNIKRSFVTLHVGAGTFQPVKSGTLEGHPMHIEFIDVTVESIRNLIDHIDTHITAVGTTSLRTIESLYWLGSKVMAQPDIQPEELSVQQWDAYEMKGDIPAKAALEALLKYLEQKGLNRLLTRTQLLIAPGYSIRIPHALVTNFHQPQSTLLLLVAAFAGPKWKEIYHYALSNGFRFLSYGDGCLLFRH</sequence>
<dbReference type="PANTHER" id="PTHR30307:SF0">
    <property type="entry name" value="S-ADENOSYLMETHIONINE:TRNA RIBOSYLTRANSFERASE-ISOMERASE"/>
    <property type="match status" value="1"/>
</dbReference>
<dbReference type="GO" id="GO:0051075">
    <property type="term" value="F:S-adenosylmethionine:tRNA ribosyltransferase-isomerase activity"/>
    <property type="evidence" value="ECO:0007669"/>
    <property type="project" value="TreeGrafter"/>
</dbReference>
<keyword evidence="4" id="KW-0671">Queuosine biosynthesis</keyword>
<dbReference type="InterPro" id="IPR036100">
    <property type="entry name" value="QueA_sf"/>
</dbReference>
<keyword evidence="6" id="KW-1185">Reference proteome</keyword>
<evidence type="ECO:0000256" key="2">
    <source>
        <dbReference type="ARBA" id="ARBA00022679"/>
    </source>
</evidence>
<dbReference type="AlphaFoldDB" id="A0A4Q7MQ34"/>
<accession>A0A4Q7MQ34</accession>
<organism evidence="5 6">
    <name type="scientific">Pseudobacter ginsenosidimutans</name>
    <dbReference type="NCBI Taxonomy" id="661488"/>
    <lineage>
        <taxon>Bacteria</taxon>
        <taxon>Pseudomonadati</taxon>
        <taxon>Bacteroidota</taxon>
        <taxon>Chitinophagia</taxon>
        <taxon>Chitinophagales</taxon>
        <taxon>Chitinophagaceae</taxon>
        <taxon>Pseudobacter</taxon>
    </lineage>
</organism>
<keyword evidence="2 5" id="KW-0808">Transferase</keyword>
<dbReference type="SUPFAM" id="SSF111337">
    <property type="entry name" value="QueA-like"/>
    <property type="match status" value="1"/>
</dbReference>
<name>A0A4Q7MQ34_9BACT</name>
<keyword evidence="1" id="KW-0963">Cytoplasm</keyword>
<evidence type="ECO:0000313" key="5">
    <source>
        <dbReference type="EMBL" id="RZS70795.1"/>
    </source>
</evidence>
<dbReference type="InterPro" id="IPR003699">
    <property type="entry name" value="QueA"/>
</dbReference>
<dbReference type="GO" id="GO:0008616">
    <property type="term" value="P:tRNA queuosine(34) biosynthetic process"/>
    <property type="evidence" value="ECO:0007669"/>
    <property type="project" value="UniProtKB-KW"/>
</dbReference>
<evidence type="ECO:0000256" key="4">
    <source>
        <dbReference type="ARBA" id="ARBA00022785"/>
    </source>
</evidence>
<evidence type="ECO:0000256" key="3">
    <source>
        <dbReference type="ARBA" id="ARBA00022691"/>
    </source>
</evidence>
<keyword evidence="5" id="KW-0413">Isomerase</keyword>
<dbReference type="PANTHER" id="PTHR30307">
    <property type="entry name" value="S-ADENOSYLMETHIONINE:TRNA RIBOSYLTRANSFERASE-ISOMERASE"/>
    <property type="match status" value="1"/>
</dbReference>
<evidence type="ECO:0000256" key="1">
    <source>
        <dbReference type="ARBA" id="ARBA00022490"/>
    </source>
</evidence>
<protein>
    <submittedName>
        <fullName evidence="5">S-adenosylmethionine:tRNA ribosyltransferase-isomerase</fullName>
    </submittedName>
</protein>
<dbReference type="Pfam" id="PF02547">
    <property type="entry name" value="Queuosine_synth"/>
    <property type="match status" value="1"/>
</dbReference>
<comment type="caution">
    <text evidence="5">The sequence shown here is derived from an EMBL/GenBank/DDBJ whole genome shotgun (WGS) entry which is preliminary data.</text>
</comment>
<proteinExistence type="predicted"/>
<reference evidence="5 6" key="1">
    <citation type="submission" date="2019-02" db="EMBL/GenBank/DDBJ databases">
        <title>Genomic Encyclopedia of Type Strains, Phase IV (KMG-IV): sequencing the most valuable type-strain genomes for metagenomic binning, comparative biology and taxonomic classification.</title>
        <authorList>
            <person name="Goeker M."/>
        </authorList>
    </citation>
    <scope>NUCLEOTIDE SEQUENCE [LARGE SCALE GENOMIC DNA]</scope>
    <source>
        <strain evidence="5 6">DSM 18116</strain>
    </source>
</reference>
<evidence type="ECO:0000313" key="6">
    <source>
        <dbReference type="Proteomes" id="UP000293874"/>
    </source>
</evidence>